<gene>
    <name evidence="3" type="ORF">J421_3167</name>
</gene>
<dbReference type="InParanoid" id="W0RHZ6"/>
<evidence type="ECO:0000256" key="2">
    <source>
        <dbReference type="SAM" id="SignalP"/>
    </source>
</evidence>
<dbReference type="KEGG" id="gba:J421_3167"/>
<sequence length="154" mass="15945">MPRTIVHRALGLVVLVAGFTLAACGDSFTAPPQQGSAATPTDETEIALFVGDTLDLGVYMALAVGDVGSCTSDAPAVAEVTTSVRIVAGRPGDARLRCTRTVFSEPGSELSGRDGQSTEREYFHYAMRVRVLDRDASGGSAPAGSDEPTTGELP</sequence>
<reference evidence="3 4" key="1">
    <citation type="journal article" date="2014" name="Genome Announc.">
        <title>Genome Sequence and Methylome of Soil Bacterium Gemmatirosa kalamazoonensis KBS708T, a Member of the Rarely Cultivated Gemmatimonadetes Phylum.</title>
        <authorList>
            <person name="Debruyn J.M."/>
            <person name="Radosevich M."/>
            <person name="Wommack K.E."/>
            <person name="Polson S.W."/>
            <person name="Hauser L.J."/>
            <person name="Fawaz M.N."/>
            <person name="Korlach J."/>
            <person name="Tsai Y.C."/>
        </authorList>
    </citation>
    <scope>NUCLEOTIDE SEQUENCE [LARGE SCALE GENOMIC DNA]</scope>
    <source>
        <strain evidence="3 4">KBS708</strain>
    </source>
</reference>
<evidence type="ECO:0000256" key="1">
    <source>
        <dbReference type="SAM" id="MobiDB-lite"/>
    </source>
</evidence>
<feature type="signal peptide" evidence="2">
    <location>
        <begin position="1"/>
        <end position="22"/>
    </location>
</feature>
<dbReference type="Proteomes" id="UP000019151">
    <property type="component" value="Chromosome"/>
</dbReference>
<proteinExistence type="predicted"/>
<feature type="region of interest" description="Disordered" evidence="1">
    <location>
        <begin position="134"/>
        <end position="154"/>
    </location>
</feature>
<dbReference type="HOGENOM" id="CLU_1701722_0_0_0"/>
<name>W0RHZ6_9BACT</name>
<keyword evidence="4" id="KW-1185">Reference proteome</keyword>
<protein>
    <recommendedName>
        <fullName evidence="5">Lipoprotein</fullName>
    </recommendedName>
</protein>
<organism evidence="3 4">
    <name type="scientific">Gemmatirosa kalamazoonensis</name>
    <dbReference type="NCBI Taxonomy" id="861299"/>
    <lineage>
        <taxon>Bacteria</taxon>
        <taxon>Pseudomonadati</taxon>
        <taxon>Gemmatimonadota</taxon>
        <taxon>Gemmatimonadia</taxon>
        <taxon>Gemmatimonadales</taxon>
        <taxon>Gemmatimonadaceae</taxon>
        <taxon>Gemmatirosa</taxon>
    </lineage>
</organism>
<evidence type="ECO:0000313" key="4">
    <source>
        <dbReference type="Proteomes" id="UP000019151"/>
    </source>
</evidence>
<dbReference type="EMBL" id="CP007128">
    <property type="protein sequence ID" value="AHG90704.1"/>
    <property type="molecule type" value="Genomic_DNA"/>
</dbReference>
<accession>W0RHZ6</accession>
<evidence type="ECO:0000313" key="3">
    <source>
        <dbReference type="EMBL" id="AHG90704.1"/>
    </source>
</evidence>
<dbReference type="AlphaFoldDB" id="W0RHZ6"/>
<evidence type="ECO:0008006" key="5">
    <source>
        <dbReference type="Google" id="ProtNLM"/>
    </source>
</evidence>
<dbReference type="PROSITE" id="PS51257">
    <property type="entry name" value="PROKAR_LIPOPROTEIN"/>
    <property type="match status" value="1"/>
</dbReference>
<feature type="chain" id="PRO_5004795578" description="Lipoprotein" evidence="2">
    <location>
        <begin position="23"/>
        <end position="154"/>
    </location>
</feature>
<dbReference type="RefSeq" id="WP_025412170.1">
    <property type="nucleotide sequence ID" value="NZ_CP007128.1"/>
</dbReference>
<keyword evidence="2" id="KW-0732">Signal</keyword>